<evidence type="ECO:0000313" key="2">
    <source>
        <dbReference type="EMBL" id="CAF3525542.1"/>
    </source>
</evidence>
<dbReference type="EMBL" id="CAJNOQ010000047">
    <property type="protein sequence ID" value="CAF0746641.1"/>
    <property type="molecule type" value="Genomic_DNA"/>
</dbReference>
<reference evidence="1" key="1">
    <citation type="submission" date="2021-02" db="EMBL/GenBank/DDBJ databases">
        <authorList>
            <person name="Nowell W R."/>
        </authorList>
    </citation>
    <scope>NUCLEOTIDE SEQUENCE</scope>
</reference>
<dbReference type="EMBL" id="CAJOBC010000047">
    <property type="protein sequence ID" value="CAF3525542.1"/>
    <property type="molecule type" value="Genomic_DNA"/>
</dbReference>
<dbReference type="AlphaFoldDB" id="A0A813P2G8"/>
<accession>A0A813P2G8</accession>
<sequence>MLTEVCTDIIDIPSINVKSKNNYKTLIKGNRQQSNSKWKAKVDNYKNLRVGIGACVVITENMCKVDRLVKGAFDTIVEIIMYPVTKVVQTVRATFDNPACGFQHQQMIKSATVYNVCINFMLLEGFEILDSPAWTMKTI</sequence>
<protein>
    <submittedName>
        <fullName evidence="1">Uncharacterized protein</fullName>
    </submittedName>
</protein>
<dbReference type="Proteomes" id="UP000681722">
    <property type="component" value="Unassembled WGS sequence"/>
</dbReference>
<evidence type="ECO:0000313" key="3">
    <source>
        <dbReference type="Proteomes" id="UP000663829"/>
    </source>
</evidence>
<dbReference type="Proteomes" id="UP000663829">
    <property type="component" value="Unassembled WGS sequence"/>
</dbReference>
<evidence type="ECO:0000313" key="1">
    <source>
        <dbReference type="EMBL" id="CAF0746641.1"/>
    </source>
</evidence>
<proteinExistence type="predicted"/>
<keyword evidence="3" id="KW-1185">Reference proteome</keyword>
<organism evidence="1 3">
    <name type="scientific">Didymodactylos carnosus</name>
    <dbReference type="NCBI Taxonomy" id="1234261"/>
    <lineage>
        <taxon>Eukaryota</taxon>
        <taxon>Metazoa</taxon>
        <taxon>Spiralia</taxon>
        <taxon>Gnathifera</taxon>
        <taxon>Rotifera</taxon>
        <taxon>Eurotatoria</taxon>
        <taxon>Bdelloidea</taxon>
        <taxon>Philodinida</taxon>
        <taxon>Philodinidae</taxon>
        <taxon>Didymodactylos</taxon>
    </lineage>
</organism>
<gene>
    <name evidence="1" type="ORF">GPM918_LOCUS580</name>
    <name evidence="2" type="ORF">SRO942_LOCUS581</name>
</gene>
<name>A0A813P2G8_9BILA</name>
<comment type="caution">
    <text evidence="1">The sequence shown here is derived from an EMBL/GenBank/DDBJ whole genome shotgun (WGS) entry which is preliminary data.</text>
</comment>